<evidence type="ECO:0000313" key="3">
    <source>
        <dbReference type="EMBL" id="MBM6499171.1"/>
    </source>
</evidence>
<name>A0ABS2CW74_9FLAO</name>
<feature type="chain" id="PRO_5045796001" evidence="1">
    <location>
        <begin position="18"/>
        <end position="200"/>
    </location>
</feature>
<feature type="signal peptide" evidence="1">
    <location>
        <begin position="1"/>
        <end position="17"/>
    </location>
</feature>
<sequence>MRKIIIALLLISINSFAQNKFGAFTGLNYSYFTDGFGQVLAEESFGLQLGVVYEKQLSPKVAFRPKLIFSQQGDRTRTPMNVDFDPVVYENFEVDNLDKKLTYINIPIDFKFWNKIYLIAGPQIGFLVNEKSFGDYPEKAKSDIDFGINLGTGFTVNKMFFEVGIYQGLTSVYEYRYFFTGNNVSAQNGFAKFTVGYMFN</sequence>
<protein>
    <submittedName>
        <fullName evidence="3">PorT family protein</fullName>
    </submittedName>
</protein>
<dbReference type="RefSeq" id="WP_187656387.1">
    <property type="nucleotide sequence ID" value="NZ_JACSOD020000470.1"/>
</dbReference>
<evidence type="ECO:0000259" key="2">
    <source>
        <dbReference type="Pfam" id="PF13568"/>
    </source>
</evidence>
<organism evidence="3 4">
    <name type="scientific">Flavobacterium macrobrachii</name>
    <dbReference type="NCBI Taxonomy" id="591204"/>
    <lineage>
        <taxon>Bacteria</taxon>
        <taxon>Pseudomonadati</taxon>
        <taxon>Bacteroidota</taxon>
        <taxon>Flavobacteriia</taxon>
        <taxon>Flavobacteriales</taxon>
        <taxon>Flavobacteriaceae</taxon>
        <taxon>Flavobacterium</taxon>
    </lineage>
</organism>
<gene>
    <name evidence="3" type="ORF">H9X54_007640</name>
</gene>
<dbReference type="InterPro" id="IPR025665">
    <property type="entry name" value="Beta-barrel_OMP_2"/>
</dbReference>
<evidence type="ECO:0000256" key="1">
    <source>
        <dbReference type="SAM" id="SignalP"/>
    </source>
</evidence>
<keyword evidence="4" id="KW-1185">Reference proteome</keyword>
<evidence type="ECO:0000313" key="4">
    <source>
        <dbReference type="Proteomes" id="UP000759529"/>
    </source>
</evidence>
<reference evidence="3 4" key="1">
    <citation type="submission" date="2021-02" db="EMBL/GenBank/DDBJ databases">
        <authorList>
            <person name="Jung H.S."/>
            <person name="Chun B.H."/>
            <person name="Jeon C.O."/>
        </authorList>
    </citation>
    <scope>NUCLEOTIDE SEQUENCE [LARGE SCALE GENOMIC DNA]</scope>
    <source>
        <strain evidence="3 4">LMG 25203</strain>
    </source>
</reference>
<feature type="domain" description="Outer membrane protein beta-barrel" evidence="2">
    <location>
        <begin position="16"/>
        <end position="173"/>
    </location>
</feature>
<comment type="caution">
    <text evidence="3">The sequence shown here is derived from an EMBL/GenBank/DDBJ whole genome shotgun (WGS) entry which is preliminary data.</text>
</comment>
<accession>A0ABS2CW74</accession>
<dbReference type="EMBL" id="JACSOD020000470">
    <property type="protein sequence ID" value="MBM6499171.1"/>
    <property type="molecule type" value="Genomic_DNA"/>
</dbReference>
<keyword evidence="1" id="KW-0732">Signal</keyword>
<dbReference type="Pfam" id="PF13568">
    <property type="entry name" value="OMP_b-brl_2"/>
    <property type="match status" value="1"/>
</dbReference>
<dbReference type="Proteomes" id="UP000759529">
    <property type="component" value="Unassembled WGS sequence"/>
</dbReference>
<proteinExistence type="predicted"/>